<comment type="similarity">
    <text evidence="9">Belongs to the DHNA family.</text>
</comment>
<dbReference type="GO" id="GO:0046654">
    <property type="term" value="P:tetrahydrofolate biosynthetic process"/>
    <property type="evidence" value="ECO:0007669"/>
    <property type="project" value="UniProtKB-UniRule"/>
</dbReference>
<keyword evidence="6" id="KW-0418">Kinase</keyword>
<accession>A0A921MCV4</accession>
<dbReference type="EC" id="4.1.2.25" evidence="9"/>
<dbReference type="GO" id="GO:0005524">
    <property type="term" value="F:ATP binding"/>
    <property type="evidence" value="ECO:0007669"/>
    <property type="project" value="UniProtKB-KW"/>
</dbReference>
<keyword evidence="8 9" id="KW-0289">Folate biosynthesis</keyword>
<comment type="caution">
    <text evidence="12">The sequence shown here is derived from an EMBL/GenBank/DDBJ whole genome shotgun (WGS) entry which is preliminary data.</text>
</comment>
<comment type="function">
    <text evidence="9">Catalyzes the conversion of 7,8-dihydroneopterin to 6-hydroxymethyl-7,8-dihydropterin.</text>
</comment>
<sequence length="360" mass="37664">MEDDAARAGGSAPVTSTAPVDEIRLTGLSVRGHHGVFDHEKRDGQEFVIDAVLRRDLSRPAASDELADTVDYGTLADTLAAIVAGPPFDLIEALAGSLVEACLEVCDDAEVTVHKPEAPITHAFADVAVTLRRTRAGTGTTLRTAVTQDQTSAVQTTVDQTRADQTAAGSTLRALISLGANLGDALATLQDAVHALDLHPRITVLAGSPIYVTAPVGGVEQPDFHNAAVLLETSLPPRELLAVCQGIEVSAGRTREVRWGPRTLDLDLIAAHDATTGAPLTSTDPVLTLPHPRAHERAFVLAPWSDLDPDATLETADGPQPVRALLDRLPDADGVRRTATDVRGRTTTSGAGSAAGGDRE</sequence>
<evidence type="ECO:0000313" key="13">
    <source>
        <dbReference type="Proteomes" id="UP000784435"/>
    </source>
</evidence>
<evidence type="ECO:0000259" key="11">
    <source>
        <dbReference type="PROSITE" id="PS00794"/>
    </source>
</evidence>
<evidence type="ECO:0000256" key="5">
    <source>
        <dbReference type="ARBA" id="ARBA00022741"/>
    </source>
</evidence>
<dbReference type="InterPro" id="IPR000550">
    <property type="entry name" value="Hppk"/>
</dbReference>
<comment type="catalytic activity">
    <reaction evidence="1">
        <text>6-hydroxymethyl-7,8-dihydropterin + ATP = (7,8-dihydropterin-6-yl)methyl diphosphate + AMP + H(+)</text>
        <dbReference type="Rhea" id="RHEA:11412"/>
        <dbReference type="ChEBI" id="CHEBI:15378"/>
        <dbReference type="ChEBI" id="CHEBI:30616"/>
        <dbReference type="ChEBI" id="CHEBI:44841"/>
        <dbReference type="ChEBI" id="CHEBI:72950"/>
        <dbReference type="ChEBI" id="CHEBI:456215"/>
        <dbReference type="EC" id="2.7.6.3"/>
    </reaction>
</comment>
<dbReference type="SMART" id="SM00905">
    <property type="entry name" value="FolB"/>
    <property type="match status" value="1"/>
</dbReference>
<dbReference type="EC" id="2.7.6.3" evidence="9"/>
<evidence type="ECO:0000256" key="9">
    <source>
        <dbReference type="RuleBase" id="RU362079"/>
    </source>
</evidence>
<dbReference type="SUPFAM" id="SSF55620">
    <property type="entry name" value="Tetrahydrobiopterin biosynthesis enzymes-like"/>
    <property type="match status" value="1"/>
</dbReference>
<evidence type="ECO:0000256" key="2">
    <source>
        <dbReference type="ARBA" id="ARBA00005051"/>
    </source>
</evidence>
<dbReference type="CDD" id="cd00483">
    <property type="entry name" value="HPPK"/>
    <property type="match status" value="1"/>
</dbReference>
<feature type="domain" description="7,8-dihydro-6-hydroxymethylpterin-pyrophosphokinase" evidence="11">
    <location>
        <begin position="258"/>
        <end position="269"/>
    </location>
</feature>
<dbReference type="NCBIfam" id="TIGR00525">
    <property type="entry name" value="folB"/>
    <property type="match status" value="1"/>
</dbReference>
<gene>
    <name evidence="12" type="primary">folK</name>
    <name evidence="12" type="ORF">K8V08_01375</name>
</gene>
<dbReference type="NCBIfam" id="TIGR00526">
    <property type="entry name" value="folB_dom"/>
    <property type="match status" value="1"/>
</dbReference>
<evidence type="ECO:0000256" key="7">
    <source>
        <dbReference type="ARBA" id="ARBA00022840"/>
    </source>
</evidence>
<reference evidence="12" key="1">
    <citation type="journal article" date="2021" name="PeerJ">
        <title>Extensive microbial diversity within the chicken gut microbiome revealed by metagenomics and culture.</title>
        <authorList>
            <person name="Gilroy R."/>
            <person name="Ravi A."/>
            <person name="Getino M."/>
            <person name="Pursley I."/>
            <person name="Horton D.L."/>
            <person name="Alikhan N.F."/>
            <person name="Baker D."/>
            <person name="Gharbi K."/>
            <person name="Hall N."/>
            <person name="Watson M."/>
            <person name="Adriaenssens E.M."/>
            <person name="Foster-Nyarko E."/>
            <person name="Jarju S."/>
            <person name="Secka A."/>
            <person name="Antonio M."/>
            <person name="Oren A."/>
            <person name="Chaudhuri R.R."/>
            <person name="La Ragione R."/>
            <person name="Hildebrand F."/>
            <person name="Pallen M.J."/>
        </authorList>
    </citation>
    <scope>NUCLEOTIDE SEQUENCE</scope>
    <source>
        <strain evidence="12">ChiGjej5B5-7349</strain>
    </source>
</reference>
<dbReference type="InterPro" id="IPR006157">
    <property type="entry name" value="FolB_dom"/>
</dbReference>
<dbReference type="InterPro" id="IPR006156">
    <property type="entry name" value="Dihydroneopterin_aldolase"/>
</dbReference>
<evidence type="ECO:0000256" key="10">
    <source>
        <dbReference type="SAM" id="MobiDB-lite"/>
    </source>
</evidence>
<comment type="pathway">
    <text evidence="2">Cofactor biosynthesis; tetrahydrofolate biosynthesis; 2-amino-4-hydroxy-6-hydroxymethyl-7,8-dihydropteridine diphosphate from 7,8-dihydroneopterin triphosphate: step 4/4.</text>
</comment>
<dbReference type="Gene3D" id="3.30.1130.10">
    <property type="match status" value="1"/>
</dbReference>
<dbReference type="GO" id="GO:0046656">
    <property type="term" value="P:folic acid biosynthetic process"/>
    <property type="evidence" value="ECO:0007669"/>
    <property type="project" value="UniProtKB-UniRule"/>
</dbReference>
<dbReference type="EMBL" id="DYUK01000029">
    <property type="protein sequence ID" value="HJG79044.1"/>
    <property type="molecule type" value="Genomic_DNA"/>
</dbReference>
<keyword evidence="5" id="KW-0547">Nucleotide-binding</keyword>
<keyword evidence="9" id="KW-0456">Lyase</keyword>
<feature type="compositionally biased region" description="Basic and acidic residues" evidence="10">
    <location>
        <begin position="334"/>
        <end position="344"/>
    </location>
</feature>
<organism evidence="12 13">
    <name type="scientific">Brevibacterium senegalense</name>
    <dbReference type="NCBI Taxonomy" id="1033736"/>
    <lineage>
        <taxon>Bacteria</taxon>
        <taxon>Bacillati</taxon>
        <taxon>Actinomycetota</taxon>
        <taxon>Actinomycetes</taxon>
        <taxon>Micrococcales</taxon>
        <taxon>Brevibacteriaceae</taxon>
        <taxon>Brevibacterium</taxon>
    </lineage>
</organism>
<dbReference type="CDD" id="cd00534">
    <property type="entry name" value="DHNA_DHNTPE"/>
    <property type="match status" value="1"/>
</dbReference>
<dbReference type="InterPro" id="IPR035907">
    <property type="entry name" value="Hppk_sf"/>
</dbReference>
<comment type="pathway">
    <text evidence="9">Cofactor biosynthesis; tetrahydrofolate biosynthesis; 2-amino-4-hydroxy-6-hydroxymethyl-7,8-dihydropteridine diphosphate from 7,8-dihydroneopterin triphosphate: step 3/4.</text>
</comment>
<feature type="region of interest" description="Disordered" evidence="10">
    <location>
        <begin position="334"/>
        <end position="360"/>
    </location>
</feature>
<evidence type="ECO:0000256" key="1">
    <source>
        <dbReference type="ARBA" id="ARBA00000198"/>
    </source>
</evidence>
<dbReference type="Gene3D" id="3.30.70.560">
    <property type="entry name" value="7,8-Dihydro-6-hydroxymethylpterin-pyrophosphokinase HPPK"/>
    <property type="match status" value="1"/>
</dbReference>
<comment type="catalytic activity">
    <reaction evidence="9">
        <text>7,8-dihydroneopterin = 6-hydroxymethyl-7,8-dihydropterin + glycolaldehyde</text>
        <dbReference type="Rhea" id="RHEA:10540"/>
        <dbReference type="ChEBI" id="CHEBI:17001"/>
        <dbReference type="ChEBI" id="CHEBI:17071"/>
        <dbReference type="ChEBI" id="CHEBI:44841"/>
        <dbReference type="EC" id="4.1.2.25"/>
    </reaction>
</comment>
<evidence type="ECO:0000256" key="6">
    <source>
        <dbReference type="ARBA" id="ARBA00022777"/>
    </source>
</evidence>
<evidence type="ECO:0000256" key="8">
    <source>
        <dbReference type="ARBA" id="ARBA00022909"/>
    </source>
</evidence>
<dbReference type="PANTHER" id="PTHR43071:SF1">
    <property type="entry name" value="2-AMINO-4-HYDROXY-6-HYDROXYMETHYLDIHYDROPTERIDINE PYROPHOSPHOKINASE"/>
    <property type="match status" value="1"/>
</dbReference>
<dbReference type="InterPro" id="IPR043133">
    <property type="entry name" value="GTP-CH-I_C/QueF"/>
</dbReference>
<comment type="similarity">
    <text evidence="3">In the N-terminal section; belongs to the DHNA family.</text>
</comment>
<protein>
    <recommendedName>
        <fullName evidence="9">Bifunctional folate synthesis protein</fullName>
    </recommendedName>
    <domain>
        <recommendedName>
            <fullName evidence="9">Dihydroneopterin aldolase</fullName>
            <shortName evidence="9">DHNA</shortName>
            <ecNumber evidence="9">4.1.2.25</ecNumber>
        </recommendedName>
        <alternativeName>
            <fullName evidence="9">7,8-dihydroneopterin aldolase</fullName>
        </alternativeName>
    </domain>
    <domain>
        <recommendedName>
            <fullName evidence="9">2-amino-4-hydroxy-6-hydroxymethyldihydropteridine pyrophosphokinase</fullName>
            <ecNumber evidence="9">2.7.6.3</ecNumber>
        </recommendedName>
        <alternativeName>
            <fullName evidence="9">6-hydroxymethyl-7,8-dihydropterin pyrophosphokinase</fullName>
            <shortName evidence="9">PPPK</shortName>
        </alternativeName>
        <alternativeName>
            <fullName evidence="9">7,8-dihydro-6-hydroxymethylpterin pyrophosphokinase</fullName>
            <shortName evidence="9">HPPK</shortName>
        </alternativeName>
    </domain>
</protein>
<dbReference type="Pfam" id="PF02152">
    <property type="entry name" value="FolB"/>
    <property type="match status" value="1"/>
</dbReference>
<dbReference type="AlphaFoldDB" id="A0A921MCV4"/>
<dbReference type="GO" id="GO:0003848">
    <property type="term" value="F:2-amino-4-hydroxy-6-hydroxymethyldihydropteridine diphosphokinase activity"/>
    <property type="evidence" value="ECO:0007669"/>
    <property type="project" value="UniProtKB-EC"/>
</dbReference>
<dbReference type="PROSITE" id="PS00794">
    <property type="entry name" value="HPPK"/>
    <property type="match status" value="1"/>
</dbReference>
<evidence type="ECO:0000256" key="3">
    <source>
        <dbReference type="ARBA" id="ARBA00009640"/>
    </source>
</evidence>
<reference evidence="12" key="2">
    <citation type="submission" date="2021-09" db="EMBL/GenBank/DDBJ databases">
        <authorList>
            <person name="Gilroy R."/>
        </authorList>
    </citation>
    <scope>NUCLEOTIDE SEQUENCE</scope>
    <source>
        <strain evidence="12">ChiGjej5B5-7349</strain>
    </source>
</reference>
<dbReference type="GO" id="GO:0016301">
    <property type="term" value="F:kinase activity"/>
    <property type="evidence" value="ECO:0007669"/>
    <property type="project" value="UniProtKB-KW"/>
</dbReference>
<dbReference type="NCBIfam" id="TIGR01498">
    <property type="entry name" value="folK"/>
    <property type="match status" value="1"/>
</dbReference>
<dbReference type="PANTHER" id="PTHR43071">
    <property type="entry name" value="2-AMINO-4-HYDROXY-6-HYDROXYMETHYLDIHYDROPTERIDINE PYROPHOSPHOKINASE"/>
    <property type="match status" value="1"/>
</dbReference>
<keyword evidence="4 12" id="KW-0808">Transferase</keyword>
<name>A0A921MCV4_9MICO</name>
<dbReference type="Proteomes" id="UP000784435">
    <property type="component" value="Unassembled WGS sequence"/>
</dbReference>
<evidence type="ECO:0000313" key="12">
    <source>
        <dbReference type="EMBL" id="HJG79044.1"/>
    </source>
</evidence>
<proteinExistence type="inferred from homology"/>
<evidence type="ECO:0000256" key="4">
    <source>
        <dbReference type="ARBA" id="ARBA00022679"/>
    </source>
</evidence>
<keyword evidence="7" id="KW-0067">ATP-binding</keyword>
<dbReference type="GO" id="GO:0004150">
    <property type="term" value="F:dihydroneopterin aldolase activity"/>
    <property type="evidence" value="ECO:0007669"/>
    <property type="project" value="UniProtKB-UniRule"/>
</dbReference>
<dbReference type="SUPFAM" id="SSF55083">
    <property type="entry name" value="6-hydroxymethyl-7,8-dihydropterin pyrophosphokinase, HPPK"/>
    <property type="match status" value="1"/>
</dbReference>
<dbReference type="Pfam" id="PF01288">
    <property type="entry name" value="HPPK"/>
    <property type="match status" value="1"/>
</dbReference>